<dbReference type="Proteomes" id="UP000789366">
    <property type="component" value="Unassembled WGS sequence"/>
</dbReference>
<evidence type="ECO:0000313" key="2">
    <source>
        <dbReference type="Proteomes" id="UP000789366"/>
    </source>
</evidence>
<comment type="caution">
    <text evidence="1">The sequence shown here is derived from an EMBL/GenBank/DDBJ whole genome shotgun (WGS) entry which is preliminary data.</text>
</comment>
<protein>
    <submittedName>
        <fullName evidence="1">931_t:CDS:1</fullName>
    </submittedName>
</protein>
<evidence type="ECO:0000313" key="1">
    <source>
        <dbReference type="EMBL" id="CAG8667552.1"/>
    </source>
</evidence>
<keyword evidence="2" id="KW-1185">Reference proteome</keyword>
<organism evidence="1 2">
    <name type="scientific">Cetraspora pellucida</name>
    <dbReference type="NCBI Taxonomy" id="1433469"/>
    <lineage>
        <taxon>Eukaryota</taxon>
        <taxon>Fungi</taxon>
        <taxon>Fungi incertae sedis</taxon>
        <taxon>Mucoromycota</taxon>
        <taxon>Glomeromycotina</taxon>
        <taxon>Glomeromycetes</taxon>
        <taxon>Diversisporales</taxon>
        <taxon>Gigasporaceae</taxon>
        <taxon>Cetraspora</taxon>
    </lineage>
</organism>
<proteinExistence type="predicted"/>
<name>A0ACA9NP58_9GLOM</name>
<reference evidence="1" key="1">
    <citation type="submission" date="2021-06" db="EMBL/GenBank/DDBJ databases">
        <authorList>
            <person name="Kallberg Y."/>
            <person name="Tangrot J."/>
            <person name="Rosling A."/>
        </authorList>
    </citation>
    <scope>NUCLEOTIDE SEQUENCE</scope>
    <source>
        <strain evidence="1">28 12/20/2015</strain>
    </source>
</reference>
<accession>A0ACA9NP58</accession>
<dbReference type="EMBL" id="CAJVPW010016126">
    <property type="protein sequence ID" value="CAG8667552.1"/>
    <property type="molecule type" value="Genomic_DNA"/>
</dbReference>
<sequence length="39" mass="4605">DENVKASGEGMDNKDAQRKRLIRIREMMEAKEQHDFKEA</sequence>
<gene>
    <name evidence="1" type="ORF">SPELUC_LOCUS9517</name>
</gene>
<feature type="non-terminal residue" evidence="1">
    <location>
        <position position="1"/>
    </location>
</feature>